<dbReference type="STRING" id="1081108.A0A168FSF4"/>
<sequence length="244" mass="27671">MGSSLYSSDTPADVREAKGLHLLTQSTPNGQKVQILLEELALTYGTAWTTTLMDIPSNEQKKEWYLRLNPNGRIPTIIDNSTTRPFPVMETSAELLFLADKYDSNGLFVFQTSLREHSQMLQWLFFWHGSGAPYQAQLGYFRRASEQMPLAIERFRNETLRVFEVLELQLSGKFAGAPRKFLAGESPGKYSLADIGTWTWVSKWKLSGLTETEMEAFPHLKGWIGRIAKRPAVRTATGDKYAKK</sequence>
<dbReference type="Proteomes" id="UP000076881">
    <property type="component" value="Unassembled WGS sequence"/>
</dbReference>
<evidence type="ECO:0000256" key="1">
    <source>
        <dbReference type="ARBA" id="ARBA00007409"/>
    </source>
</evidence>
<comment type="similarity">
    <text evidence="1">Belongs to the GST superfamily.</text>
</comment>
<keyword evidence="5" id="KW-1185">Reference proteome</keyword>
<evidence type="ECO:0000313" key="4">
    <source>
        <dbReference type="EMBL" id="OAA75563.1"/>
    </source>
</evidence>
<dbReference type="AlphaFoldDB" id="A0A168FSF4"/>
<dbReference type="CDD" id="cd03048">
    <property type="entry name" value="GST_N_Ure2p_like"/>
    <property type="match status" value="1"/>
</dbReference>
<dbReference type="Gene3D" id="3.40.30.10">
    <property type="entry name" value="Glutaredoxin"/>
    <property type="match status" value="1"/>
</dbReference>
<dbReference type="OrthoDB" id="422574at2759"/>
<dbReference type="SUPFAM" id="SSF52833">
    <property type="entry name" value="Thioredoxin-like"/>
    <property type="match status" value="1"/>
</dbReference>
<dbReference type="Gene3D" id="1.20.1050.10">
    <property type="match status" value="1"/>
</dbReference>
<dbReference type="SFLD" id="SFLDS00019">
    <property type="entry name" value="Glutathione_Transferase_(cytos"/>
    <property type="match status" value="1"/>
</dbReference>
<dbReference type="PROSITE" id="PS50404">
    <property type="entry name" value="GST_NTER"/>
    <property type="match status" value="1"/>
</dbReference>
<dbReference type="SFLD" id="SFLDG00358">
    <property type="entry name" value="Main_(cytGST)"/>
    <property type="match status" value="1"/>
</dbReference>
<dbReference type="InterPro" id="IPR036249">
    <property type="entry name" value="Thioredoxin-like_sf"/>
</dbReference>
<protein>
    <submittedName>
        <fullName evidence="4">Glutathione S-transferase</fullName>
    </submittedName>
</protein>
<accession>A0A168FSF4</accession>
<dbReference type="InterPro" id="IPR036282">
    <property type="entry name" value="Glutathione-S-Trfase_C_sf"/>
</dbReference>
<organism evidence="4 5">
    <name type="scientific">Akanthomyces lecanii RCEF 1005</name>
    <dbReference type="NCBI Taxonomy" id="1081108"/>
    <lineage>
        <taxon>Eukaryota</taxon>
        <taxon>Fungi</taxon>
        <taxon>Dikarya</taxon>
        <taxon>Ascomycota</taxon>
        <taxon>Pezizomycotina</taxon>
        <taxon>Sordariomycetes</taxon>
        <taxon>Hypocreomycetidae</taxon>
        <taxon>Hypocreales</taxon>
        <taxon>Cordycipitaceae</taxon>
        <taxon>Akanthomyces</taxon>
        <taxon>Cordyceps confragosa</taxon>
    </lineage>
</organism>
<dbReference type="PANTHER" id="PTHR44051">
    <property type="entry name" value="GLUTATHIONE S-TRANSFERASE-RELATED"/>
    <property type="match status" value="1"/>
</dbReference>
<comment type="caution">
    <text evidence="4">The sequence shown here is derived from an EMBL/GenBank/DDBJ whole genome shotgun (WGS) entry which is preliminary data.</text>
</comment>
<reference evidence="4 5" key="1">
    <citation type="journal article" date="2016" name="Genome Biol. Evol.">
        <title>Divergent and convergent evolution of fungal pathogenicity.</title>
        <authorList>
            <person name="Shang Y."/>
            <person name="Xiao G."/>
            <person name="Zheng P."/>
            <person name="Cen K."/>
            <person name="Zhan S."/>
            <person name="Wang C."/>
        </authorList>
    </citation>
    <scope>NUCLEOTIDE SEQUENCE [LARGE SCALE GENOMIC DNA]</scope>
    <source>
        <strain evidence="4 5">RCEF 1005</strain>
    </source>
</reference>
<dbReference type="GO" id="GO:0016740">
    <property type="term" value="F:transferase activity"/>
    <property type="evidence" value="ECO:0007669"/>
    <property type="project" value="UniProtKB-KW"/>
</dbReference>
<name>A0A168FSF4_CORDF</name>
<dbReference type="Pfam" id="PF13409">
    <property type="entry name" value="GST_N_2"/>
    <property type="match status" value="1"/>
</dbReference>
<dbReference type="Pfam" id="PF00043">
    <property type="entry name" value="GST_C"/>
    <property type="match status" value="1"/>
</dbReference>
<dbReference type="PROSITE" id="PS50405">
    <property type="entry name" value="GST_CTER"/>
    <property type="match status" value="1"/>
</dbReference>
<gene>
    <name evidence="4" type="ORF">LEL_07551</name>
</gene>
<evidence type="ECO:0000259" key="3">
    <source>
        <dbReference type="PROSITE" id="PS50405"/>
    </source>
</evidence>
<keyword evidence="4" id="KW-0808">Transferase</keyword>
<dbReference type="InterPro" id="IPR040079">
    <property type="entry name" value="Glutathione_S-Trfase"/>
</dbReference>
<dbReference type="EMBL" id="AZHF01000005">
    <property type="protein sequence ID" value="OAA75563.1"/>
    <property type="molecule type" value="Genomic_DNA"/>
</dbReference>
<feature type="domain" description="GST N-terminal" evidence="2">
    <location>
        <begin position="17"/>
        <end position="106"/>
    </location>
</feature>
<evidence type="ECO:0000259" key="2">
    <source>
        <dbReference type="PROSITE" id="PS50404"/>
    </source>
</evidence>
<feature type="domain" description="GST C-terminal" evidence="3">
    <location>
        <begin position="113"/>
        <end position="244"/>
    </location>
</feature>
<proteinExistence type="inferred from homology"/>
<dbReference type="InterPro" id="IPR004045">
    <property type="entry name" value="Glutathione_S-Trfase_N"/>
</dbReference>
<dbReference type="InterPro" id="IPR010987">
    <property type="entry name" value="Glutathione-S-Trfase_C-like"/>
</dbReference>
<dbReference type="InterPro" id="IPR004046">
    <property type="entry name" value="GST_C"/>
</dbReference>
<evidence type="ECO:0000313" key="5">
    <source>
        <dbReference type="Proteomes" id="UP000076881"/>
    </source>
</evidence>
<dbReference type="PANTHER" id="PTHR44051:SF8">
    <property type="entry name" value="GLUTATHIONE S-TRANSFERASE GSTA"/>
    <property type="match status" value="1"/>
</dbReference>
<dbReference type="SUPFAM" id="SSF47616">
    <property type="entry name" value="GST C-terminal domain-like"/>
    <property type="match status" value="1"/>
</dbReference>